<dbReference type="SUPFAM" id="SSF53448">
    <property type="entry name" value="Nucleotide-diphospho-sugar transferases"/>
    <property type="match status" value="1"/>
</dbReference>
<dbReference type="InterPro" id="IPR029044">
    <property type="entry name" value="Nucleotide-diphossugar_trans"/>
</dbReference>
<accession>A0ABT2MJS4</accession>
<dbReference type="Pfam" id="PF00535">
    <property type="entry name" value="Glycos_transf_2"/>
    <property type="match status" value="1"/>
</dbReference>
<dbReference type="EMBL" id="JAMXFF010000002">
    <property type="protein sequence ID" value="MCT7964992.1"/>
    <property type="molecule type" value="Genomic_DNA"/>
</dbReference>
<evidence type="ECO:0000313" key="2">
    <source>
        <dbReference type="EMBL" id="MCT7964992.1"/>
    </source>
</evidence>
<keyword evidence="2" id="KW-0808">Transferase</keyword>
<keyword evidence="2" id="KW-0328">Glycosyltransferase</keyword>
<sequence>MPVYNQVDYSLNCLKSVATNIPANLALEIIVVNDGSTDETKKVLTDIKGLRLINNSTNQGFIYSCNKGAKFARGQYICFLNNDTEVRSGWLESLLEVMEQDPQVGAVGSKLIYPNDLLQEAGGIIWNDASGWNYGRMANPDAPEYNYLRPVDYCSGASLMVKREVFAALGGFDKNFAPAYYEDTDLCFAIRHKLGLKVMYQPHSEVIHYEGISSGTSTSSGVKRYQIINAVKFQDKWRAVLSEYLSNSPLNVLQASIRLLKQKTILFIDSYVPSYDKEAGSNRLFQIIKIFKHLNYHVIFAPDNGFKDEPYSGELQKMQVEVLYVIEGNSRTIWEQIRERLPLIDVAWICRPELNQKYAGDIRLMSGAKIIYDTIDLHYLRLKREWELLSPENRGLATQKKWQEMQVLEIKMAHQADVTIAVTLEECQLLRQQGVHNVGVIPTIHKPYLGEKMGFEQRRGILFIGGYNHSPNVDAVIWLCESIMPRVWEQIPDIKVTLLGSNPPERVQRLESFDKVTVTGYIQDVSPYFLSHRVFVAPLRYGAGMKGKIGQSLEYSLPVISTSIGVEGMNLVPEENVLLANKEEELAQQIIRLYQDASLWNRLAENAVKGIKLCTPESVEASLDKVIKQLITEG</sequence>
<protein>
    <submittedName>
        <fullName evidence="2">Glycosyltransferase</fullName>
        <ecNumber evidence="2">2.4.-.-</ecNumber>
    </submittedName>
</protein>
<dbReference type="Gene3D" id="3.90.550.10">
    <property type="entry name" value="Spore Coat Polysaccharide Biosynthesis Protein SpsA, Chain A"/>
    <property type="match status" value="1"/>
</dbReference>
<dbReference type="CDD" id="cd04186">
    <property type="entry name" value="GT_2_like_c"/>
    <property type="match status" value="1"/>
</dbReference>
<comment type="caution">
    <text evidence="2">The sequence shown here is derived from an EMBL/GenBank/DDBJ whole genome shotgun (WGS) entry which is preliminary data.</text>
</comment>
<dbReference type="Gene3D" id="3.40.50.2000">
    <property type="entry name" value="Glycogen Phosphorylase B"/>
    <property type="match status" value="1"/>
</dbReference>
<evidence type="ECO:0000259" key="1">
    <source>
        <dbReference type="Pfam" id="PF00535"/>
    </source>
</evidence>
<dbReference type="Proteomes" id="UP001525890">
    <property type="component" value="Unassembled WGS sequence"/>
</dbReference>
<dbReference type="InterPro" id="IPR001173">
    <property type="entry name" value="Glyco_trans_2-like"/>
</dbReference>
<name>A0ABT2MJS4_9CYAN</name>
<dbReference type="PANTHER" id="PTHR43179">
    <property type="entry name" value="RHAMNOSYLTRANSFERASE WBBL"/>
    <property type="match status" value="1"/>
</dbReference>
<dbReference type="EC" id="2.4.-.-" evidence="2"/>
<feature type="domain" description="Glycosyltransferase 2-like" evidence="1">
    <location>
        <begin position="1"/>
        <end position="134"/>
    </location>
</feature>
<proteinExistence type="predicted"/>
<dbReference type="Pfam" id="PF13692">
    <property type="entry name" value="Glyco_trans_1_4"/>
    <property type="match status" value="1"/>
</dbReference>
<evidence type="ECO:0000313" key="3">
    <source>
        <dbReference type="Proteomes" id="UP001525890"/>
    </source>
</evidence>
<dbReference type="CDD" id="cd03801">
    <property type="entry name" value="GT4_PimA-like"/>
    <property type="match status" value="1"/>
</dbReference>
<organism evidence="2 3">
    <name type="scientific">Laspinema palackyanum D2a</name>
    <dbReference type="NCBI Taxonomy" id="2953684"/>
    <lineage>
        <taxon>Bacteria</taxon>
        <taxon>Bacillati</taxon>
        <taxon>Cyanobacteriota</taxon>
        <taxon>Cyanophyceae</taxon>
        <taxon>Oscillatoriophycideae</taxon>
        <taxon>Oscillatoriales</taxon>
        <taxon>Laspinemataceae</taxon>
        <taxon>Laspinema</taxon>
        <taxon>Laspinema palackyanum</taxon>
    </lineage>
</organism>
<dbReference type="GO" id="GO:0016757">
    <property type="term" value="F:glycosyltransferase activity"/>
    <property type="evidence" value="ECO:0007669"/>
    <property type="project" value="UniProtKB-KW"/>
</dbReference>
<keyword evidence="3" id="KW-1185">Reference proteome</keyword>
<dbReference type="SUPFAM" id="SSF53756">
    <property type="entry name" value="UDP-Glycosyltransferase/glycogen phosphorylase"/>
    <property type="match status" value="1"/>
</dbReference>
<reference evidence="2 3" key="1">
    <citation type="journal article" date="2022" name="Front. Microbiol.">
        <title>High genomic differentiation and limited gene flow indicate recent cryptic speciation within the genus Laspinema (cyanobacteria).</title>
        <authorList>
            <person name="Stanojkovic A."/>
            <person name="Skoupy S."/>
            <person name="Skaloud P."/>
            <person name="Dvorak P."/>
        </authorList>
    </citation>
    <scope>NUCLEOTIDE SEQUENCE [LARGE SCALE GENOMIC DNA]</scope>
    <source>
        <strain evidence="2 3">D2a</strain>
    </source>
</reference>
<gene>
    <name evidence="2" type="ORF">NG799_01430</name>
</gene>
<dbReference type="PANTHER" id="PTHR43179:SF7">
    <property type="entry name" value="RHAMNOSYLTRANSFERASE WBBL"/>
    <property type="match status" value="1"/>
</dbReference>